<comment type="cofactor">
    <cofactor evidence="1">
        <name>(R)-lipoate</name>
        <dbReference type="ChEBI" id="CHEBI:83088"/>
    </cofactor>
</comment>
<keyword evidence="8" id="KW-0012">Acyltransferase</keyword>
<comment type="caution">
    <text evidence="12">The sequence shown here is derived from an EMBL/GenBank/DDBJ whole genome shotgun (WGS) entry which is preliminary data.</text>
</comment>
<comment type="similarity">
    <text evidence="3">Belongs to the 2-oxoacid dehydrogenase family.</text>
</comment>
<evidence type="ECO:0000256" key="4">
    <source>
        <dbReference type="ARBA" id="ARBA00012945"/>
    </source>
</evidence>
<evidence type="ECO:0000313" key="13">
    <source>
        <dbReference type="Proteomes" id="UP000789405"/>
    </source>
</evidence>
<evidence type="ECO:0000313" key="12">
    <source>
        <dbReference type="EMBL" id="CAG8654050.1"/>
    </source>
</evidence>
<feature type="compositionally biased region" description="Pro residues" evidence="10">
    <location>
        <begin position="1"/>
        <end position="19"/>
    </location>
</feature>
<evidence type="ECO:0000259" key="11">
    <source>
        <dbReference type="Pfam" id="PF00198"/>
    </source>
</evidence>
<gene>
    <name evidence="12" type="ORF">DERYTH_LOCUS10343</name>
</gene>
<sequence>MSPTLPPSALPTLPPPSAPLQPSSKAKGESPYSVREECEVKMNRMHLRIAECLKESQNTAALLATFNEIDMIVKLEFMSTFVKASTIALQEVLAVNASIAESSDTIIYRDYVDMSTAVAILKGPAARALNTILRRKAKKALGKE</sequence>
<dbReference type="Proteomes" id="UP000789405">
    <property type="component" value="Unassembled WGS sequence"/>
</dbReference>
<reference evidence="12" key="1">
    <citation type="submission" date="2021-06" db="EMBL/GenBank/DDBJ databases">
        <authorList>
            <person name="Kallberg Y."/>
            <person name="Tangrot J."/>
            <person name="Rosling A."/>
        </authorList>
    </citation>
    <scope>NUCLEOTIDE SEQUENCE</scope>
    <source>
        <strain evidence="12">MA453B</strain>
    </source>
</reference>
<organism evidence="12 13">
    <name type="scientific">Dentiscutata erythropus</name>
    <dbReference type="NCBI Taxonomy" id="1348616"/>
    <lineage>
        <taxon>Eukaryota</taxon>
        <taxon>Fungi</taxon>
        <taxon>Fungi incertae sedis</taxon>
        <taxon>Mucoromycota</taxon>
        <taxon>Glomeromycotina</taxon>
        <taxon>Glomeromycetes</taxon>
        <taxon>Diversisporales</taxon>
        <taxon>Gigasporaceae</taxon>
        <taxon>Dentiscutata</taxon>
    </lineage>
</organism>
<evidence type="ECO:0000256" key="1">
    <source>
        <dbReference type="ARBA" id="ARBA00001938"/>
    </source>
</evidence>
<dbReference type="GO" id="GO:0004149">
    <property type="term" value="F:dihydrolipoyllysine-residue succinyltransferase activity"/>
    <property type="evidence" value="ECO:0007669"/>
    <property type="project" value="UniProtKB-EC"/>
</dbReference>
<evidence type="ECO:0000256" key="7">
    <source>
        <dbReference type="ARBA" id="ARBA00022823"/>
    </source>
</evidence>
<dbReference type="Pfam" id="PF00198">
    <property type="entry name" value="2-oxoacid_dh"/>
    <property type="match status" value="1"/>
</dbReference>
<keyword evidence="13" id="KW-1185">Reference proteome</keyword>
<evidence type="ECO:0000256" key="9">
    <source>
        <dbReference type="ARBA" id="ARBA00032406"/>
    </source>
</evidence>
<name>A0A9N9DWW4_9GLOM</name>
<dbReference type="EC" id="2.3.1.61" evidence="4"/>
<dbReference type="PANTHER" id="PTHR43416">
    <property type="entry name" value="DIHYDROLIPOYLLYSINE-RESIDUE SUCCINYLTRANSFERASE COMPONENT OF 2-OXOGLUTARATE DEHYDROGENASE COMPLEX, MITOCHONDRIAL-RELATED"/>
    <property type="match status" value="1"/>
</dbReference>
<evidence type="ECO:0000256" key="3">
    <source>
        <dbReference type="ARBA" id="ARBA00007317"/>
    </source>
</evidence>
<evidence type="ECO:0000256" key="5">
    <source>
        <dbReference type="ARBA" id="ARBA00022532"/>
    </source>
</evidence>
<dbReference type="GO" id="GO:0005739">
    <property type="term" value="C:mitochondrion"/>
    <property type="evidence" value="ECO:0007669"/>
    <property type="project" value="TreeGrafter"/>
</dbReference>
<dbReference type="AlphaFoldDB" id="A0A9N9DWW4"/>
<dbReference type="GO" id="GO:0006099">
    <property type="term" value="P:tricarboxylic acid cycle"/>
    <property type="evidence" value="ECO:0007669"/>
    <property type="project" value="UniProtKB-KW"/>
</dbReference>
<accession>A0A9N9DWW4</accession>
<keyword evidence="6" id="KW-0808">Transferase</keyword>
<dbReference type="OrthoDB" id="5391403at2759"/>
<evidence type="ECO:0000256" key="6">
    <source>
        <dbReference type="ARBA" id="ARBA00022679"/>
    </source>
</evidence>
<evidence type="ECO:0000256" key="2">
    <source>
        <dbReference type="ARBA" id="ARBA00005145"/>
    </source>
</evidence>
<feature type="region of interest" description="Disordered" evidence="10">
    <location>
        <begin position="1"/>
        <end position="32"/>
    </location>
</feature>
<evidence type="ECO:0000256" key="8">
    <source>
        <dbReference type="ARBA" id="ARBA00023315"/>
    </source>
</evidence>
<comment type="pathway">
    <text evidence="2">Amino-acid degradation; L-lysine degradation via saccharopine pathway; glutaryl-CoA from L-lysine: step 6/6.</text>
</comment>
<dbReference type="Gene3D" id="3.30.559.10">
    <property type="entry name" value="Chloramphenicol acetyltransferase-like domain"/>
    <property type="match status" value="1"/>
</dbReference>
<feature type="domain" description="2-oxoacid dehydrogenase acyltransferase catalytic" evidence="11">
    <location>
        <begin position="74"/>
        <end position="123"/>
    </location>
</feature>
<proteinExistence type="inferred from homology"/>
<protein>
    <recommendedName>
        <fullName evidence="4">dihydrolipoyllysine-residue succinyltransferase</fullName>
        <ecNumber evidence="4">2.3.1.61</ecNumber>
    </recommendedName>
    <alternativeName>
        <fullName evidence="9">2-oxoglutarate dehydrogenase complex component E2</fullName>
    </alternativeName>
</protein>
<keyword evidence="7" id="KW-0450">Lipoyl</keyword>
<dbReference type="PANTHER" id="PTHR43416:SF5">
    <property type="entry name" value="DIHYDROLIPOYLLYSINE-RESIDUE SUCCINYLTRANSFERASE COMPONENT OF 2-OXOGLUTARATE DEHYDROGENASE COMPLEX, MITOCHONDRIAL"/>
    <property type="match status" value="1"/>
</dbReference>
<keyword evidence="5" id="KW-0816">Tricarboxylic acid cycle</keyword>
<dbReference type="EMBL" id="CAJVPY010005978">
    <property type="protein sequence ID" value="CAG8654050.1"/>
    <property type="molecule type" value="Genomic_DNA"/>
</dbReference>
<dbReference type="InterPro" id="IPR050537">
    <property type="entry name" value="2-oxoacid_dehydrogenase"/>
</dbReference>
<dbReference type="SUPFAM" id="SSF52777">
    <property type="entry name" value="CoA-dependent acyltransferases"/>
    <property type="match status" value="1"/>
</dbReference>
<evidence type="ECO:0000256" key="10">
    <source>
        <dbReference type="SAM" id="MobiDB-lite"/>
    </source>
</evidence>
<dbReference type="InterPro" id="IPR023213">
    <property type="entry name" value="CAT-like_dom_sf"/>
</dbReference>
<dbReference type="InterPro" id="IPR001078">
    <property type="entry name" value="2-oxoacid_DH_actylTfrase"/>
</dbReference>